<dbReference type="InterPro" id="IPR014942">
    <property type="entry name" value="AbiEii"/>
</dbReference>
<sequence length="92" mass="10825">MPWDRQHPRDIFDVEYILQSGAMDDRLRAAFLVYLISHNRPISELLSPNAKELDREFVVEFDGMTREPVTVEQLNEIRTGFFSTILPWLTTE</sequence>
<dbReference type="AlphaFoldDB" id="A0A1N6VXA5"/>
<protein>
    <submittedName>
        <fullName evidence="1">Nucleotidyl transferase AbiEii toxin, Type IV TA system</fullName>
    </submittedName>
</protein>
<dbReference type="Pfam" id="PF08843">
    <property type="entry name" value="AbiEii"/>
    <property type="match status" value="1"/>
</dbReference>
<dbReference type="Proteomes" id="UP000186400">
    <property type="component" value="Unassembled WGS sequence"/>
</dbReference>
<dbReference type="STRING" id="159291.SAMN05920897_11613"/>
<reference evidence="1 2" key="1">
    <citation type="submission" date="2017-01" db="EMBL/GenBank/DDBJ databases">
        <authorList>
            <person name="Mah S.A."/>
            <person name="Swanson W.J."/>
            <person name="Moy G.W."/>
            <person name="Vacquier V.D."/>
        </authorList>
    </citation>
    <scope>NUCLEOTIDE SEQUENCE [LARGE SCALE GENOMIC DNA]</scope>
    <source>
        <strain evidence="1 2">ASpG1</strain>
    </source>
</reference>
<name>A0A1N6VXA5_9SPIO</name>
<organism evidence="1 2">
    <name type="scientific">Alkalispirochaeta americana</name>
    <dbReference type="NCBI Taxonomy" id="159291"/>
    <lineage>
        <taxon>Bacteria</taxon>
        <taxon>Pseudomonadati</taxon>
        <taxon>Spirochaetota</taxon>
        <taxon>Spirochaetia</taxon>
        <taxon>Spirochaetales</taxon>
        <taxon>Spirochaetaceae</taxon>
        <taxon>Alkalispirochaeta</taxon>
    </lineage>
</organism>
<proteinExistence type="predicted"/>
<evidence type="ECO:0000313" key="2">
    <source>
        <dbReference type="Proteomes" id="UP000186400"/>
    </source>
</evidence>
<dbReference type="RefSeq" id="WP_076489497.1">
    <property type="nucleotide sequence ID" value="NZ_FTMS01000016.1"/>
</dbReference>
<accession>A0A1N6VXA5</accession>
<gene>
    <name evidence="1" type="ORF">SAMN05920897_11613</name>
</gene>
<keyword evidence="2" id="KW-1185">Reference proteome</keyword>
<dbReference type="EMBL" id="FTMS01000016">
    <property type="protein sequence ID" value="SIQ82517.1"/>
    <property type="molecule type" value="Genomic_DNA"/>
</dbReference>
<evidence type="ECO:0000313" key="1">
    <source>
        <dbReference type="EMBL" id="SIQ82517.1"/>
    </source>
</evidence>
<dbReference type="GO" id="GO:0016740">
    <property type="term" value="F:transferase activity"/>
    <property type="evidence" value="ECO:0007669"/>
    <property type="project" value="UniProtKB-KW"/>
</dbReference>
<keyword evidence="1" id="KW-0808">Transferase</keyword>